<keyword evidence="4" id="KW-1185">Reference proteome</keyword>
<evidence type="ECO:0000313" key="3">
    <source>
        <dbReference type="EMBL" id="QQP85281.1"/>
    </source>
</evidence>
<dbReference type="Pfam" id="PF13511">
    <property type="entry name" value="DUF4124"/>
    <property type="match status" value="1"/>
</dbReference>
<evidence type="ECO:0000259" key="2">
    <source>
        <dbReference type="Pfam" id="PF13511"/>
    </source>
</evidence>
<feature type="signal peptide" evidence="1">
    <location>
        <begin position="1"/>
        <end position="17"/>
    </location>
</feature>
<evidence type="ECO:0000256" key="1">
    <source>
        <dbReference type="SAM" id="SignalP"/>
    </source>
</evidence>
<dbReference type="EMBL" id="CP067393">
    <property type="protein sequence ID" value="QQP85281.1"/>
    <property type="molecule type" value="Genomic_DNA"/>
</dbReference>
<proteinExistence type="predicted"/>
<feature type="domain" description="DUF4124" evidence="2">
    <location>
        <begin position="8"/>
        <end position="57"/>
    </location>
</feature>
<gene>
    <name evidence="3" type="ORF">JHT90_12975</name>
</gene>
<accession>A0A974RWJ6</accession>
<reference evidence="3 4" key="1">
    <citation type="submission" date="2021-01" db="EMBL/GenBank/DDBJ databases">
        <title>Entomomonas sp. F2A isolated from a house cricket (Acheta domesticus).</title>
        <authorList>
            <person name="Spergser J."/>
            <person name="Busse H.-J."/>
        </authorList>
    </citation>
    <scope>NUCLEOTIDE SEQUENCE [LARGE SCALE GENOMIC DNA]</scope>
    <source>
        <strain evidence="3 4">F2A</strain>
    </source>
</reference>
<dbReference type="InterPro" id="IPR025392">
    <property type="entry name" value="DUF4124"/>
</dbReference>
<organism evidence="3 4">
    <name type="scientific">Entomomonas asaccharolytica</name>
    <dbReference type="NCBI Taxonomy" id="2785331"/>
    <lineage>
        <taxon>Bacteria</taxon>
        <taxon>Pseudomonadati</taxon>
        <taxon>Pseudomonadota</taxon>
        <taxon>Gammaproteobacteria</taxon>
        <taxon>Pseudomonadales</taxon>
        <taxon>Pseudomonadaceae</taxon>
        <taxon>Entomomonas</taxon>
    </lineage>
</organism>
<keyword evidence="1" id="KW-0732">Signal</keyword>
<protein>
    <submittedName>
        <fullName evidence="3">DUF4124 domain-containing protein</fullName>
    </submittedName>
</protein>
<name>A0A974RWJ6_9GAMM</name>
<dbReference type="KEGG" id="eaz:JHT90_12975"/>
<dbReference type="Proteomes" id="UP000595278">
    <property type="component" value="Chromosome"/>
</dbReference>
<sequence>MRKILFPLLLIVLPVAAQPVYSYKDSDGNTVYTNEQPPANINAEQVRLPKIQTVPSQNTSTDSQDPGFRINNSTPSITKVGISGIPDEEALRANDGTFTVSVMLDTTSRFLPSSYQYQLLLDGRPYGAAQASNSFTLTNIDRGTHTIQAQVVNNGAVVASSDPESFTIQRVSIKLPAKNRPNKPQPRAN</sequence>
<feature type="chain" id="PRO_5037446318" evidence="1">
    <location>
        <begin position="18"/>
        <end position="189"/>
    </location>
</feature>
<dbReference type="AlphaFoldDB" id="A0A974RWJ6"/>
<evidence type="ECO:0000313" key="4">
    <source>
        <dbReference type="Proteomes" id="UP000595278"/>
    </source>
</evidence>
<dbReference type="RefSeq" id="WP_201091693.1">
    <property type="nucleotide sequence ID" value="NZ_CP067393.1"/>
</dbReference>